<dbReference type="CDD" id="cd11394">
    <property type="entry name" value="bHLHzip_SREBP"/>
    <property type="match status" value="1"/>
</dbReference>
<keyword evidence="8 12" id="KW-0472">Membrane</keyword>
<name>A0ABM1I2C7_POLDO</name>
<keyword evidence="6" id="KW-0805">Transcription regulation</keyword>
<feature type="region of interest" description="Disordered" evidence="11">
    <location>
        <begin position="321"/>
        <end position="340"/>
    </location>
</feature>
<evidence type="ECO:0000256" key="10">
    <source>
        <dbReference type="ARBA" id="ARBA00023242"/>
    </source>
</evidence>
<comment type="subcellular location">
    <subcellularLocation>
        <location evidence="2">Endoplasmic reticulum membrane</location>
        <topology evidence="2">Multi-pass membrane protein</topology>
    </subcellularLocation>
    <subcellularLocation>
        <location evidence="1">Nucleus</location>
    </subcellularLocation>
</comment>
<evidence type="ECO:0000256" key="12">
    <source>
        <dbReference type="SAM" id="Phobius"/>
    </source>
</evidence>
<organism evidence="14 15">
    <name type="scientific">Polistes dominula</name>
    <name type="common">European paper wasp</name>
    <name type="synonym">Vespa dominula</name>
    <dbReference type="NCBI Taxonomy" id="743375"/>
    <lineage>
        <taxon>Eukaryota</taxon>
        <taxon>Metazoa</taxon>
        <taxon>Ecdysozoa</taxon>
        <taxon>Arthropoda</taxon>
        <taxon>Hexapoda</taxon>
        <taxon>Insecta</taxon>
        <taxon>Pterygota</taxon>
        <taxon>Neoptera</taxon>
        <taxon>Endopterygota</taxon>
        <taxon>Hymenoptera</taxon>
        <taxon>Apocrita</taxon>
        <taxon>Aculeata</taxon>
        <taxon>Vespoidea</taxon>
        <taxon>Vespidae</taxon>
        <taxon>Polistinae</taxon>
        <taxon>Polistini</taxon>
        <taxon>Polistes</taxon>
    </lineage>
</organism>
<dbReference type="GeneID" id="107065302"/>
<evidence type="ECO:0000256" key="11">
    <source>
        <dbReference type="SAM" id="MobiDB-lite"/>
    </source>
</evidence>
<evidence type="ECO:0000256" key="9">
    <source>
        <dbReference type="ARBA" id="ARBA00023163"/>
    </source>
</evidence>
<dbReference type="PANTHER" id="PTHR46062">
    <property type="entry name" value="STEROL REGULATORY ELEMENT-BINDING PROTEIN"/>
    <property type="match status" value="1"/>
</dbReference>
<protein>
    <submittedName>
        <fullName evidence="15">Sterol regulatory element-binding protein 1</fullName>
    </submittedName>
</protein>
<evidence type="ECO:0000256" key="2">
    <source>
        <dbReference type="ARBA" id="ARBA00004477"/>
    </source>
</evidence>
<evidence type="ECO:0000256" key="3">
    <source>
        <dbReference type="ARBA" id="ARBA00022692"/>
    </source>
</evidence>
<dbReference type="InterPro" id="IPR011598">
    <property type="entry name" value="bHLH_dom"/>
</dbReference>
<keyword evidence="10" id="KW-0539">Nucleus</keyword>
<dbReference type="PROSITE" id="PS50888">
    <property type="entry name" value="BHLH"/>
    <property type="match status" value="1"/>
</dbReference>
<dbReference type="Gene3D" id="4.10.280.10">
    <property type="entry name" value="Helix-loop-helix DNA-binding domain"/>
    <property type="match status" value="1"/>
</dbReference>
<dbReference type="SMART" id="SM00353">
    <property type="entry name" value="HLH"/>
    <property type="match status" value="1"/>
</dbReference>
<proteinExistence type="predicted"/>
<dbReference type="RefSeq" id="XP_015174364.1">
    <property type="nucleotide sequence ID" value="XM_015318878.1"/>
</dbReference>
<feature type="domain" description="BHLH" evidence="13">
    <location>
        <begin position="237"/>
        <end position="287"/>
    </location>
</feature>
<keyword evidence="7" id="KW-0238">DNA-binding</keyword>
<dbReference type="PANTHER" id="PTHR46062:SF1">
    <property type="entry name" value="LP12374P"/>
    <property type="match status" value="1"/>
</dbReference>
<dbReference type="InterPro" id="IPR036638">
    <property type="entry name" value="HLH_DNA-bd_sf"/>
</dbReference>
<keyword evidence="3 12" id="KW-0812">Transmembrane</keyword>
<evidence type="ECO:0000256" key="5">
    <source>
        <dbReference type="ARBA" id="ARBA00022989"/>
    </source>
</evidence>
<gene>
    <name evidence="15" type="primary">LOC107065302</name>
</gene>
<evidence type="ECO:0000313" key="14">
    <source>
        <dbReference type="Proteomes" id="UP000694924"/>
    </source>
</evidence>
<evidence type="ECO:0000256" key="1">
    <source>
        <dbReference type="ARBA" id="ARBA00004123"/>
    </source>
</evidence>
<evidence type="ECO:0000256" key="6">
    <source>
        <dbReference type="ARBA" id="ARBA00023015"/>
    </source>
</evidence>
<evidence type="ECO:0000256" key="8">
    <source>
        <dbReference type="ARBA" id="ARBA00023136"/>
    </source>
</evidence>
<dbReference type="SUPFAM" id="SSF47459">
    <property type="entry name" value="HLH, helix-loop-helix DNA-binding domain"/>
    <property type="match status" value="1"/>
</dbReference>
<feature type="transmembrane region" description="Helical" evidence="12">
    <location>
        <begin position="372"/>
        <end position="391"/>
    </location>
</feature>
<evidence type="ECO:0000259" key="13">
    <source>
        <dbReference type="PROSITE" id="PS50888"/>
    </source>
</evidence>
<feature type="region of interest" description="Disordered" evidence="11">
    <location>
        <begin position="90"/>
        <end position="110"/>
    </location>
</feature>
<sequence length="997" mass="112871">MADPGGWPSKQETDFSFQGNENFNFNEVPGIDDILTNCELLKNETLFGDETILPDLDEHMQIDEDIFDFLSNSDEFKDFKDLNILEQTPNTTNVLTPPETIVNEQPIPPVQQDVSPVQTKSRKVPVAPPPTVFSSQYTISQNMNINVQSPVVALAPVTQQRQLFLPAKLLKSDKVVYSNRAQTITSNSVPHQIHTIVNTPSGPVFTTGIPVVLDPDKVPINRLNSNTHVGVPRVREVKRSAHNAIERRYRTSINDKITELKNIIAGCDAKLNKSAILRKTIDYIRFLQNSNAKLKAENMSLKFANQRPNLRDLLAIGELTPPRSESSEPSLSPASAPLSPASPLPIKEEPDVLQNIHTTNKQEVGMRDHTRLTLCGIMFMFLIFNPLGIILNSVEKFNYNYLNTKVDGRTILDFQESTETDNRLWSNIFLWFTNIMLLIGGLCRLFLYDDPILPADSKIFFELRRWRSQAEFNISKQEYGQAYRDLHKCLKYFNRSFPLSRTEIVLVTTWQAIRQILHKLWIGRGVLNLSKYFIGKTERQQAKLSAMELAIVYQHMLCLHLSEGPKNGTLYLALSAMNYAEIADENMPKALLAEIYVNAALCFKKYLFPFIHKYYLGKARMLLFSCTVPAKFKWIMNDEGARFVATQKWQYGVQSDSEFTSQNSKADPLSFAARAYREHLITQCLKLLTGTAGDSHASTVLELARNIIASAEVDTCFPSMDKISVAGCEDEIGLWWGAVICAAAAWRLGDEDETVWNIVKNKFPYERNFQPCNNSNRSPLPYAVFNVLQAAKHSSEVVSMRLMDQAGILLEKSICYYHCKQQLSPNVMLTQLWLCDWLLEMRTILWQEFDGGLEKPISNASLASFQRDLACLRQLCQHMSCILPRVFLYEATARIMAGAAPVKTQTLLDRSLHHRNSRSSIICGKDRSQEQINGEREHAFALCLACKHLPALLLSSPGERAGMLAEAAKTFERIGDRKRLQECYKLMHQLGPAISVN</sequence>
<dbReference type="Pfam" id="PF00010">
    <property type="entry name" value="HLH"/>
    <property type="match status" value="1"/>
</dbReference>
<keyword evidence="14" id="KW-1185">Reference proteome</keyword>
<evidence type="ECO:0000256" key="4">
    <source>
        <dbReference type="ARBA" id="ARBA00022824"/>
    </source>
</evidence>
<keyword evidence="4" id="KW-0256">Endoplasmic reticulum</keyword>
<dbReference type="Proteomes" id="UP000694924">
    <property type="component" value="Unplaced"/>
</dbReference>
<reference evidence="15" key="1">
    <citation type="submission" date="2025-08" db="UniProtKB">
        <authorList>
            <consortium name="RefSeq"/>
        </authorList>
    </citation>
    <scope>IDENTIFICATION</scope>
    <source>
        <tissue evidence="15">Whole body</tissue>
    </source>
</reference>
<accession>A0ABM1I2C7</accession>
<keyword evidence="5 12" id="KW-1133">Transmembrane helix</keyword>
<evidence type="ECO:0000313" key="15">
    <source>
        <dbReference type="RefSeq" id="XP_015174364.1"/>
    </source>
</evidence>
<keyword evidence="9" id="KW-0804">Transcription</keyword>
<feature type="transmembrane region" description="Helical" evidence="12">
    <location>
        <begin position="428"/>
        <end position="447"/>
    </location>
</feature>
<evidence type="ECO:0000256" key="7">
    <source>
        <dbReference type="ARBA" id="ARBA00023125"/>
    </source>
</evidence>